<proteinExistence type="predicted"/>
<dbReference type="SUPFAM" id="SSF47473">
    <property type="entry name" value="EF-hand"/>
    <property type="match status" value="1"/>
</dbReference>
<reference evidence="2" key="2">
    <citation type="journal article" date="2021" name="PeerJ">
        <title>Extensive microbial diversity within the chicken gut microbiome revealed by metagenomics and culture.</title>
        <authorList>
            <person name="Gilroy R."/>
            <person name="Ravi A."/>
            <person name="Getino M."/>
            <person name="Pursley I."/>
            <person name="Horton D.L."/>
            <person name="Alikhan N.F."/>
            <person name="Baker D."/>
            <person name="Gharbi K."/>
            <person name="Hall N."/>
            <person name="Watson M."/>
            <person name="Adriaenssens E.M."/>
            <person name="Foster-Nyarko E."/>
            <person name="Jarju S."/>
            <person name="Secka A."/>
            <person name="Antonio M."/>
            <person name="Oren A."/>
            <person name="Chaudhuri R.R."/>
            <person name="La Ragione R."/>
            <person name="Hildebrand F."/>
            <person name="Pallen M.J."/>
        </authorList>
    </citation>
    <scope>NUCLEOTIDE SEQUENCE</scope>
    <source>
        <strain evidence="2">CHK152-2994</strain>
    </source>
</reference>
<comment type="caution">
    <text evidence="2">The sequence shown here is derived from an EMBL/GenBank/DDBJ whole genome shotgun (WGS) entry which is preliminary data.</text>
</comment>
<dbReference type="AlphaFoldDB" id="A0A9D1K4T9"/>
<dbReference type="PROSITE" id="PS50222">
    <property type="entry name" value="EF_HAND_2"/>
    <property type="match status" value="1"/>
</dbReference>
<sequence length="409" mass="46253">MEISRAEAIAGLFKKLDKNQDGKLNPDEQVSIFGTSGEKAMDIDDFSVKVLKEGYMDNEGNVSLTPENQLPGKYSPSAKDKQNLNKIFAGTEFADNINNHNQALDAIEYAKSKGVKIPQILINFDSHSDIYTGRDSYVSSRKGASIANWVNECIAKHDLTDVYWVIPENMANDEEVKAILSGEKEVKNKGSKYSKPLLQNLDKTRTANPNKSDFIQTFIVDKKDGKLFHPNLSEEEMIAMLNGEKMIDEEFYKDNSASGTWREKFARNTVYQEKMDDGRDRFAKVNIHFVTENTLPDFKDKNVMTSIDMDYFSNSGADTMTLYRDNKNEEELNKAFSKTLDTIAKAGIKPVIHTTCLSDDDYLPHEDIEQATDFANAVITSTPQKTDNIKLYSRTHNENYDSTKPYEGI</sequence>
<evidence type="ECO:0000259" key="1">
    <source>
        <dbReference type="PROSITE" id="PS50222"/>
    </source>
</evidence>
<reference evidence="2" key="1">
    <citation type="submission" date="2020-10" db="EMBL/GenBank/DDBJ databases">
        <authorList>
            <person name="Gilroy R."/>
        </authorList>
    </citation>
    <scope>NUCLEOTIDE SEQUENCE</scope>
    <source>
        <strain evidence="2">CHK152-2994</strain>
    </source>
</reference>
<gene>
    <name evidence="2" type="ORF">IAD41_03760</name>
</gene>
<dbReference type="InterPro" id="IPR011992">
    <property type="entry name" value="EF-hand-dom_pair"/>
</dbReference>
<evidence type="ECO:0000313" key="3">
    <source>
        <dbReference type="Proteomes" id="UP000824139"/>
    </source>
</evidence>
<dbReference type="EMBL" id="DVJO01000080">
    <property type="protein sequence ID" value="HIS82704.1"/>
    <property type="molecule type" value="Genomic_DNA"/>
</dbReference>
<dbReference type="InterPro" id="IPR002048">
    <property type="entry name" value="EF_hand_dom"/>
</dbReference>
<evidence type="ECO:0000313" key="2">
    <source>
        <dbReference type="EMBL" id="HIS82704.1"/>
    </source>
</evidence>
<dbReference type="Proteomes" id="UP000824139">
    <property type="component" value="Unassembled WGS sequence"/>
</dbReference>
<name>A0A9D1K4T9_9BACT</name>
<protein>
    <recommendedName>
        <fullName evidence="1">EF-hand domain-containing protein</fullName>
    </recommendedName>
</protein>
<dbReference type="GO" id="GO:0005509">
    <property type="term" value="F:calcium ion binding"/>
    <property type="evidence" value="ECO:0007669"/>
    <property type="project" value="InterPro"/>
</dbReference>
<feature type="domain" description="EF-hand" evidence="1">
    <location>
        <begin position="4"/>
        <end position="39"/>
    </location>
</feature>
<accession>A0A9D1K4T9</accession>
<organism evidence="2 3">
    <name type="scientific">Candidatus Scatenecus faecavium</name>
    <dbReference type="NCBI Taxonomy" id="2840915"/>
    <lineage>
        <taxon>Bacteria</taxon>
        <taxon>Candidatus Scatenecus</taxon>
    </lineage>
</organism>